<dbReference type="EMBL" id="QKWP01000464">
    <property type="protein sequence ID" value="RIB19599.1"/>
    <property type="molecule type" value="Genomic_DNA"/>
</dbReference>
<proteinExistence type="predicted"/>
<organism evidence="2 3">
    <name type="scientific">Gigaspora rosea</name>
    <dbReference type="NCBI Taxonomy" id="44941"/>
    <lineage>
        <taxon>Eukaryota</taxon>
        <taxon>Fungi</taxon>
        <taxon>Fungi incertae sedis</taxon>
        <taxon>Mucoromycota</taxon>
        <taxon>Glomeromycotina</taxon>
        <taxon>Glomeromycetes</taxon>
        <taxon>Diversisporales</taxon>
        <taxon>Gigasporaceae</taxon>
        <taxon>Gigaspora</taxon>
    </lineage>
</organism>
<evidence type="ECO:0000313" key="3">
    <source>
        <dbReference type="Proteomes" id="UP000266673"/>
    </source>
</evidence>
<comment type="caution">
    <text evidence="2">The sequence shown here is derived from an EMBL/GenBank/DDBJ whole genome shotgun (WGS) entry which is preliminary data.</text>
</comment>
<evidence type="ECO:0000313" key="2">
    <source>
        <dbReference type="EMBL" id="RIB19599.1"/>
    </source>
</evidence>
<name>A0A397VF65_9GLOM</name>
<dbReference type="Proteomes" id="UP000266673">
    <property type="component" value="Unassembled WGS sequence"/>
</dbReference>
<evidence type="ECO:0000256" key="1">
    <source>
        <dbReference type="SAM" id="Phobius"/>
    </source>
</evidence>
<sequence>MAAIISTTQLRFIGIYLAMIMKTVDKVISFLIIFGLFTFALAHSLHLLIGSESEISRDFNINMFTQFGSVVIASYYMMFTGKGYGKPYISKNLNEVVRLPEEQPSLKQIEDGVERKFEMIFNQLSTLKEIEKKTEDLLSLKQDIKELKKLIEKSK</sequence>
<keyword evidence="1" id="KW-0472">Membrane</keyword>
<gene>
    <name evidence="2" type="ORF">C2G38_2035927</name>
</gene>
<keyword evidence="1" id="KW-1133">Transmembrane helix</keyword>
<reference evidence="2 3" key="1">
    <citation type="submission" date="2018-06" db="EMBL/GenBank/DDBJ databases">
        <title>Comparative genomics reveals the genomic features of Rhizophagus irregularis, R. cerebriforme, R. diaphanum and Gigaspora rosea, and their symbiotic lifestyle signature.</title>
        <authorList>
            <person name="Morin E."/>
            <person name="San Clemente H."/>
            <person name="Chen E.C.H."/>
            <person name="De La Providencia I."/>
            <person name="Hainaut M."/>
            <person name="Kuo A."/>
            <person name="Kohler A."/>
            <person name="Murat C."/>
            <person name="Tang N."/>
            <person name="Roy S."/>
            <person name="Loubradou J."/>
            <person name="Henrissat B."/>
            <person name="Grigoriev I.V."/>
            <person name="Corradi N."/>
            <person name="Roux C."/>
            <person name="Martin F.M."/>
        </authorList>
    </citation>
    <scope>NUCLEOTIDE SEQUENCE [LARGE SCALE GENOMIC DNA]</scope>
    <source>
        <strain evidence="2 3">DAOM 194757</strain>
    </source>
</reference>
<feature type="transmembrane region" description="Helical" evidence="1">
    <location>
        <begin position="61"/>
        <end position="79"/>
    </location>
</feature>
<keyword evidence="3" id="KW-1185">Reference proteome</keyword>
<protein>
    <submittedName>
        <fullName evidence="2">Uncharacterized protein</fullName>
    </submittedName>
</protein>
<keyword evidence="1" id="KW-0812">Transmembrane</keyword>
<dbReference type="AlphaFoldDB" id="A0A397VF65"/>
<feature type="transmembrane region" description="Helical" evidence="1">
    <location>
        <begin position="27"/>
        <end position="49"/>
    </location>
</feature>
<accession>A0A397VF65</accession>
<dbReference type="OrthoDB" id="2352140at2759"/>